<comment type="caution">
    <text evidence="2">The sequence shown here is derived from an EMBL/GenBank/DDBJ whole genome shotgun (WGS) entry which is preliminary data.</text>
</comment>
<proteinExistence type="predicted"/>
<evidence type="ECO:0000256" key="1">
    <source>
        <dbReference type="SAM" id="SignalP"/>
    </source>
</evidence>
<accession>A0ABP9X9X3</accession>
<evidence type="ECO:0000313" key="2">
    <source>
        <dbReference type="EMBL" id="GAA5531666.1"/>
    </source>
</evidence>
<keyword evidence="3" id="KW-1185">Reference proteome</keyword>
<organism evidence="2 3">
    <name type="scientific">Deinococcus aluminii</name>
    <dbReference type="NCBI Taxonomy" id="1656885"/>
    <lineage>
        <taxon>Bacteria</taxon>
        <taxon>Thermotogati</taxon>
        <taxon>Deinococcota</taxon>
        <taxon>Deinococci</taxon>
        <taxon>Deinococcales</taxon>
        <taxon>Deinococcaceae</taxon>
        <taxon>Deinococcus</taxon>
    </lineage>
</organism>
<evidence type="ECO:0000313" key="3">
    <source>
        <dbReference type="Proteomes" id="UP001404956"/>
    </source>
</evidence>
<keyword evidence="1" id="KW-0732">Signal</keyword>
<dbReference type="Proteomes" id="UP001404956">
    <property type="component" value="Unassembled WGS sequence"/>
</dbReference>
<protein>
    <submittedName>
        <fullName evidence="2">Uncharacterized protein</fullName>
    </submittedName>
</protein>
<dbReference type="EMBL" id="BAABRV010000001">
    <property type="protein sequence ID" value="GAA5531666.1"/>
    <property type="molecule type" value="Genomic_DNA"/>
</dbReference>
<name>A0ABP9X9X3_9DEIO</name>
<sequence length="281" mass="27805">MLAMRQVSKAVRVAGLLLTGFLGVAGAQGTTTPATTPAAPARPATATPVAANTARTVSSVAVEISGTVKGQIVACPKTLKVSAAAVCLYVQNTPASLRPLVRGRLGARALGDWKTSSNGQASSLLVSGTPGGPLGAFVLMAPLTERETLLVVDTAQAPAAQAPAAQAAARPATPAGIVKGQAYVLGSDLVGVVNVTSLGGGKYRLTRGGESPLTVTVGQKTAQLGSGSVELPLVPASDGQNLIFPLAGLRALGCTLTPAPSGNNVTVACGTASVGLRPIVF</sequence>
<reference evidence="2 3" key="1">
    <citation type="submission" date="2024-02" db="EMBL/GenBank/DDBJ databases">
        <title>Deinococcus aluminii NBRC 112889.</title>
        <authorList>
            <person name="Ichikawa N."/>
            <person name="Katano-Makiyama Y."/>
            <person name="Hidaka K."/>
        </authorList>
    </citation>
    <scope>NUCLEOTIDE SEQUENCE [LARGE SCALE GENOMIC DNA]</scope>
    <source>
        <strain evidence="2 3">NBRC 112889</strain>
    </source>
</reference>
<feature type="chain" id="PRO_5045559650" evidence="1">
    <location>
        <begin position="28"/>
        <end position="281"/>
    </location>
</feature>
<feature type="signal peptide" evidence="1">
    <location>
        <begin position="1"/>
        <end position="27"/>
    </location>
</feature>
<gene>
    <name evidence="2" type="ORF">Dalu01_00039</name>
</gene>